<reference evidence="1" key="1">
    <citation type="submission" date="2022-10" db="EMBL/GenBank/DDBJ databases">
        <title>Comparative genomic analysis of Cohnella hashimotonis sp. nov., isolated from the International Space Station.</title>
        <authorList>
            <person name="Simpson A."/>
            <person name="Venkateswaran K."/>
        </authorList>
    </citation>
    <scope>NUCLEOTIDE SEQUENCE</scope>
    <source>
        <strain evidence="1">DSM 28161</strain>
    </source>
</reference>
<comment type="caution">
    <text evidence="1">The sequence shown here is derived from an EMBL/GenBank/DDBJ whole genome shotgun (WGS) entry which is preliminary data.</text>
</comment>
<proteinExistence type="predicted"/>
<gene>
    <name evidence="1" type="ORF">OMP40_18880</name>
</gene>
<dbReference type="AlphaFoldDB" id="A0A9X4QU81"/>
<evidence type="ECO:0008006" key="3">
    <source>
        <dbReference type="Google" id="ProtNLM"/>
    </source>
</evidence>
<sequence length="98" mass="11474">MRLRRHTECNNIWHWGEADSLPVCRAHACLFLDEFHSRRGNGDEGRAILLKELLNHKRAELYCRLGAKCMDQKDWKEAAIWFKQATKAYKPFSEATSP</sequence>
<evidence type="ECO:0000313" key="1">
    <source>
        <dbReference type="EMBL" id="MDG0811199.1"/>
    </source>
</evidence>
<accession>A0A9X4QU81</accession>
<dbReference type="EMBL" id="JAPDIA010000007">
    <property type="protein sequence ID" value="MDG0811199.1"/>
    <property type="molecule type" value="Genomic_DNA"/>
</dbReference>
<evidence type="ECO:0000313" key="2">
    <source>
        <dbReference type="Proteomes" id="UP001153404"/>
    </source>
</evidence>
<dbReference type="Proteomes" id="UP001153404">
    <property type="component" value="Unassembled WGS sequence"/>
</dbReference>
<name>A0A9X4QU81_9BACL</name>
<protein>
    <recommendedName>
        <fullName evidence="3">Tetratricopeptide repeat protein</fullName>
    </recommendedName>
</protein>
<keyword evidence="2" id="KW-1185">Reference proteome</keyword>
<organism evidence="1 2">
    <name type="scientific">Cohnella rhizosphaerae</name>
    <dbReference type="NCBI Taxonomy" id="1457232"/>
    <lineage>
        <taxon>Bacteria</taxon>
        <taxon>Bacillati</taxon>
        <taxon>Bacillota</taxon>
        <taxon>Bacilli</taxon>
        <taxon>Bacillales</taxon>
        <taxon>Paenibacillaceae</taxon>
        <taxon>Cohnella</taxon>
    </lineage>
</organism>